<keyword evidence="5" id="KW-1185">Reference proteome</keyword>
<dbReference type="InterPro" id="IPR000504">
    <property type="entry name" value="RRM_dom"/>
</dbReference>
<dbReference type="PANTHER" id="PTHR48027">
    <property type="entry name" value="HETEROGENEOUS NUCLEAR RIBONUCLEOPROTEIN 87F-RELATED"/>
    <property type="match status" value="1"/>
</dbReference>
<dbReference type="SMART" id="SM00360">
    <property type="entry name" value="RRM"/>
    <property type="match status" value="1"/>
</dbReference>
<dbReference type="GO" id="GO:0003723">
    <property type="term" value="F:RNA binding"/>
    <property type="evidence" value="ECO:0007669"/>
    <property type="project" value="UniProtKB-KW"/>
</dbReference>
<protein>
    <submittedName>
        <fullName evidence="4">Polyadenylate binding protein, human types 1, 2, 3, 4 family</fullName>
    </submittedName>
</protein>
<dbReference type="InterPro" id="IPR035979">
    <property type="entry name" value="RBD_domain_sf"/>
</dbReference>
<dbReference type="PROSITE" id="PS50102">
    <property type="entry name" value="RRM"/>
    <property type="match status" value="1"/>
</dbReference>
<feature type="region of interest" description="Disordered" evidence="2">
    <location>
        <begin position="73"/>
        <end position="94"/>
    </location>
</feature>
<dbReference type="InterPro" id="IPR052462">
    <property type="entry name" value="SLIRP/GR-RBP-like"/>
</dbReference>
<evidence type="ECO:0000313" key="5">
    <source>
        <dbReference type="Proteomes" id="UP000254575"/>
    </source>
</evidence>
<dbReference type="EMBL" id="UHIA01000004">
    <property type="protein sequence ID" value="SUO96783.1"/>
    <property type="molecule type" value="Genomic_DNA"/>
</dbReference>
<evidence type="ECO:0000256" key="2">
    <source>
        <dbReference type="SAM" id="MobiDB-lite"/>
    </source>
</evidence>
<dbReference type="Gene3D" id="3.30.70.330">
    <property type="match status" value="1"/>
</dbReference>
<dbReference type="OrthoDB" id="9798855at2"/>
<evidence type="ECO:0000313" key="4">
    <source>
        <dbReference type="EMBL" id="SUO96783.1"/>
    </source>
</evidence>
<dbReference type="RefSeq" id="WP_115218416.1">
    <property type="nucleotide sequence ID" value="NZ_UHIA01000004.1"/>
</dbReference>
<evidence type="ECO:0000256" key="1">
    <source>
        <dbReference type="ARBA" id="ARBA00022884"/>
    </source>
</evidence>
<sequence length="94" mass="10741">MTNIYVGNLSYRTDENELRELFAQYGEVSRASIVKDREHNNRSKGFGFVEMEDAQAAQKAIVELNDKEVGGRKLRVNEAQPREARPPRRAFAAE</sequence>
<feature type="domain" description="RRM" evidence="3">
    <location>
        <begin position="2"/>
        <end position="81"/>
    </location>
</feature>
<accession>A0A380MY10</accession>
<dbReference type="InterPro" id="IPR048289">
    <property type="entry name" value="RRM2_NsCP33-like"/>
</dbReference>
<dbReference type="InterPro" id="IPR012677">
    <property type="entry name" value="Nucleotide-bd_a/b_plait_sf"/>
</dbReference>
<evidence type="ECO:0000259" key="3">
    <source>
        <dbReference type="PROSITE" id="PS50102"/>
    </source>
</evidence>
<name>A0A380MY10_9GAMM</name>
<dbReference type="AlphaFoldDB" id="A0A380MY10"/>
<dbReference type="SUPFAM" id="SSF54928">
    <property type="entry name" value="RNA-binding domain, RBD"/>
    <property type="match status" value="1"/>
</dbReference>
<reference evidence="4 5" key="1">
    <citation type="submission" date="2018-06" db="EMBL/GenBank/DDBJ databases">
        <authorList>
            <consortium name="Pathogen Informatics"/>
            <person name="Doyle S."/>
        </authorList>
    </citation>
    <scope>NUCLEOTIDE SEQUENCE [LARGE SCALE GENOMIC DNA]</scope>
    <source>
        <strain evidence="4 5">NCTC10717</strain>
    </source>
</reference>
<proteinExistence type="predicted"/>
<dbReference type="Pfam" id="PF00076">
    <property type="entry name" value="RRM_1"/>
    <property type="match status" value="1"/>
</dbReference>
<dbReference type="CDD" id="cd21608">
    <property type="entry name" value="RRM2_NsCP33_like"/>
    <property type="match status" value="1"/>
</dbReference>
<dbReference type="Proteomes" id="UP000254575">
    <property type="component" value="Unassembled WGS sequence"/>
</dbReference>
<organism evidence="4 5">
    <name type="scientific">Suttonella indologenes</name>
    <dbReference type="NCBI Taxonomy" id="13276"/>
    <lineage>
        <taxon>Bacteria</taxon>
        <taxon>Pseudomonadati</taxon>
        <taxon>Pseudomonadota</taxon>
        <taxon>Gammaproteobacteria</taxon>
        <taxon>Cardiobacteriales</taxon>
        <taxon>Cardiobacteriaceae</taxon>
        <taxon>Suttonella</taxon>
    </lineage>
</organism>
<gene>
    <name evidence="4" type="ORF">NCTC10717_01173</name>
</gene>
<keyword evidence="1" id="KW-0694">RNA-binding</keyword>